<dbReference type="AlphaFoldDB" id="A0A8J7WGM0"/>
<comment type="catalytic activity">
    <reaction evidence="1">
        <text>ATP + protein L-histidine = ADP + protein N-phospho-L-histidine.</text>
        <dbReference type="EC" id="2.7.13.3"/>
    </reaction>
</comment>
<dbReference type="Pfam" id="PF07730">
    <property type="entry name" value="HisKA_3"/>
    <property type="match status" value="1"/>
</dbReference>
<feature type="transmembrane region" description="Helical" evidence="9">
    <location>
        <begin position="6"/>
        <end position="24"/>
    </location>
</feature>
<evidence type="ECO:0000256" key="2">
    <source>
        <dbReference type="ARBA" id="ARBA00012438"/>
    </source>
</evidence>
<dbReference type="PANTHER" id="PTHR24421:SF10">
    <property type="entry name" value="NITRATE_NITRITE SENSOR PROTEIN NARQ"/>
    <property type="match status" value="1"/>
</dbReference>
<evidence type="ECO:0000256" key="4">
    <source>
        <dbReference type="ARBA" id="ARBA00022679"/>
    </source>
</evidence>
<feature type="transmembrane region" description="Helical" evidence="9">
    <location>
        <begin position="36"/>
        <end position="54"/>
    </location>
</feature>
<dbReference type="EC" id="2.7.13.3" evidence="2"/>
<dbReference type="RefSeq" id="WP_211464030.1">
    <property type="nucleotide sequence ID" value="NZ_JAGSXH010000005.1"/>
</dbReference>
<evidence type="ECO:0000313" key="11">
    <source>
        <dbReference type="EMBL" id="MBS2961906.1"/>
    </source>
</evidence>
<keyword evidence="4" id="KW-0808">Transferase</keyword>
<gene>
    <name evidence="11" type="ORF">KGA66_02520</name>
</gene>
<protein>
    <recommendedName>
        <fullName evidence="2">histidine kinase</fullName>
        <ecNumber evidence="2">2.7.13.3</ecNumber>
    </recommendedName>
</protein>
<keyword evidence="6 11" id="KW-0418">Kinase</keyword>
<dbReference type="InterPro" id="IPR011712">
    <property type="entry name" value="Sig_transdc_His_kin_sub3_dim/P"/>
</dbReference>
<dbReference type="GO" id="GO:0046983">
    <property type="term" value="F:protein dimerization activity"/>
    <property type="evidence" value="ECO:0007669"/>
    <property type="project" value="InterPro"/>
</dbReference>
<dbReference type="PANTHER" id="PTHR24421">
    <property type="entry name" value="NITRATE/NITRITE SENSOR PROTEIN NARX-RELATED"/>
    <property type="match status" value="1"/>
</dbReference>
<dbReference type="EMBL" id="JAGSXH010000005">
    <property type="protein sequence ID" value="MBS2961906.1"/>
    <property type="molecule type" value="Genomic_DNA"/>
</dbReference>
<dbReference type="Gene3D" id="3.30.565.10">
    <property type="entry name" value="Histidine kinase-like ATPase, C-terminal domain"/>
    <property type="match status" value="1"/>
</dbReference>
<evidence type="ECO:0000259" key="10">
    <source>
        <dbReference type="Pfam" id="PF07730"/>
    </source>
</evidence>
<keyword evidence="9" id="KW-0812">Transmembrane</keyword>
<evidence type="ECO:0000256" key="9">
    <source>
        <dbReference type="SAM" id="Phobius"/>
    </source>
</evidence>
<dbReference type="GO" id="GO:0016020">
    <property type="term" value="C:membrane"/>
    <property type="evidence" value="ECO:0007669"/>
    <property type="project" value="InterPro"/>
</dbReference>
<keyword evidence="7" id="KW-0067">ATP-binding</keyword>
<dbReference type="CDD" id="cd16917">
    <property type="entry name" value="HATPase_UhpB-NarQ-NarX-like"/>
    <property type="match status" value="1"/>
</dbReference>
<keyword evidence="9" id="KW-1133">Transmembrane helix</keyword>
<comment type="caution">
    <text evidence="11">The sequence shown here is derived from an EMBL/GenBank/DDBJ whole genome shotgun (WGS) entry which is preliminary data.</text>
</comment>
<keyword evidence="9" id="KW-0472">Membrane</keyword>
<name>A0A8J7WGM0_9ACTN</name>
<dbReference type="Gene3D" id="1.20.5.1930">
    <property type="match status" value="1"/>
</dbReference>
<keyword evidence="5" id="KW-0547">Nucleotide-binding</keyword>
<keyword evidence="3" id="KW-0597">Phosphoprotein</keyword>
<dbReference type="InterPro" id="IPR036890">
    <property type="entry name" value="HATPase_C_sf"/>
</dbReference>
<evidence type="ECO:0000256" key="1">
    <source>
        <dbReference type="ARBA" id="ARBA00000085"/>
    </source>
</evidence>
<keyword evidence="8" id="KW-0902">Two-component regulatory system</keyword>
<feature type="domain" description="Signal transduction histidine kinase subgroup 3 dimerisation and phosphoacceptor" evidence="10">
    <location>
        <begin position="185"/>
        <end position="252"/>
    </location>
</feature>
<dbReference type="Proteomes" id="UP000677913">
    <property type="component" value="Unassembled WGS sequence"/>
</dbReference>
<dbReference type="GO" id="GO:0000155">
    <property type="term" value="F:phosphorelay sensor kinase activity"/>
    <property type="evidence" value="ECO:0007669"/>
    <property type="project" value="InterPro"/>
</dbReference>
<proteinExistence type="predicted"/>
<accession>A0A8J7WGM0</accession>
<organism evidence="11 12">
    <name type="scientific">Actinocrinis puniceicyclus</name>
    <dbReference type="NCBI Taxonomy" id="977794"/>
    <lineage>
        <taxon>Bacteria</taxon>
        <taxon>Bacillati</taxon>
        <taxon>Actinomycetota</taxon>
        <taxon>Actinomycetes</taxon>
        <taxon>Catenulisporales</taxon>
        <taxon>Actinospicaceae</taxon>
        <taxon>Actinocrinis</taxon>
    </lineage>
</organism>
<evidence type="ECO:0000256" key="8">
    <source>
        <dbReference type="ARBA" id="ARBA00023012"/>
    </source>
</evidence>
<evidence type="ECO:0000256" key="6">
    <source>
        <dbReference type="ARBA" id="ARBA00022777"/>
    </source>
</evidence>
<evidence type="ECO:0000256" key="7">
    <source>
        <dbReference type="ARBA" id="ARBA00022840"/>
    </source>
</evidence>
<dbReference type="InterPro" id="IPR050482">
    <property type="entry name" value="Sensor_HK_TwoCompSys"/>
</dbReference>
<keyword evidence="12" id="KW-1185">Reference proteome</keyword>
<reference evidence="11" key="1">
    <citation type="submission" date="2021-04" db="EMBL/GenBank/DDBJ databases">
        <title>Genome based classification of Actinospica acidithermotolerans sp. nov., an actinobacterium isolated from an Indonesian hot spring.</title>
        <authorList>
            <person name="Kusuma A.B."/>
            <person name="Putra K.E."/>
            <person name="Nafisah S."/>
            <person name="Loh J."/>
            <person name="Nouioui I."/>
            <person name="Goodfellow M."/>
        </authorList>
    </citation>
    <scope>NUCLEOTIDE SEQUENCE</scope>
    <source>
        <strain evidence="11">DSM 45618</strain>
    </source>
</reference>
<dbReference type="GO" id="GO:0005524">
    <property type="term" value="F:ATP binding"/>
    <property type="evidence" value="ECO:0007669"/>
    <property type="project" value="UniProtKB-KW"/>
</dbReference>
<evidence type="ECO:0000256" key="3">
    <source>
        <dbReference type="ARBA" id="ARBA00022553"/>
    </source>
</evidence>
<feature type="transmembrane region" description="Helical" evidence="9">
    <location>
        <begin position="66"/>
        <end position="96"/>
    </location>
</feature>
<dbReference type="SUPFAM" id="SSF55874">
    <property type="entry name" value="ATPase domain of HSP90 chaperone/DNA topoisomerase II/histidine kinase"/>
    <property type="match status" value="1"/>
</dbReference>
<evidence type="ECO:0000256" key="5">
    <source>
        <dbReference type="ARBA" id="ARBA00022741"/>
    </source>
</evidence>
<sequence length="397" mass="42234">MLTVTVWILRTAGLVFVGVMTLHSPSAQRGALPTQAVAYALVCVGTAVWGLITWRPAAAARLGDRALFAALALTAAAAALGATAGGSGYYVIAFAVVAQLSAASDLSLSTALTVYAGAVLATEVGAVVFNQGIGTYLGNPMLIAIGLLFGRNRAAYRIQAEQSALLLAQHEQLRTEQRRADVLDERARIAREIHDVLAHSLGALSIQIQAARALLTDHDDVERALETLATAQRMASDGLVETRRAVHALRSDTPPLHEELARTGEQHATRYRVATRVTTEGTPAALPPDATIALLRTAQEALVNAAKHAPGQAVDVRLDFEERHVRLTVANALIDGAQEPADTLAPRTVDGGYGLTGMRERLRLLRGTLEAGPREDRWIVTADLPLDERATTQKAAR</sequence>
<feature type="transmembrane region" description="Helical" evidence="9">
    <location>
        <begin position="133"/>
        <end position="150"/>
    </location>
</feature>
<evidence type="ECO:0000313" key="12">
    <source>
        <dbReference type="Proteomes" id="UP000677913"/>
    </source>
</evidence>